<evidence type="ECO:0000313" key="2">
    <source>
        <dbReference type="EMBL" id="MBB4014492.1"/>
    </source>
</evidence>
<keyword evidence="1" id="KW-0732">Signal</keyword>
<accession>A0A840BS45</accession>
<name>A0A840BS45_9RHOO</name>
<feature type="signal peptide" evidence="1">
    <location>
        <begin position="1"/>
        <end position="22"/>
    </location>
</feature>
<gene>
    <name evidence="2" type="ORF">GGR36_003838</name>
</gene>
<dbReference type="EMBL" id="JACIET010000002">
    <property type="protein sequence ID" value="MBB4014492.1"/>
    <property type="molecule type" value="Genomic_DNA"/>
</dbReference>
<dbReference type="Proteomes" id="UP000561045">
    <property type="component" value="Unassembled WGS sequence"/>
</dbReference>
<keyword evidence="3" id="KW-1185">Reference proteome</keyword>
<protein>
    <recommendedName>
        <fullName evidence="4">Lipoprotein</fullName>
    </recommendedName>
</protein>
<comment type="caution">
    <text evidence="2">The sequence shown here is derived from an EMBL/GenBank/DDBJ whole genome shotgun (WGS) entry which is preliminary data.</text>
</comment>
<reference evidence="2 3" key="1">
    <citation type="submission" date="2020-08" db="EMBL/GenBank/DDBJ databases">
        <title>Genomic Encyclopedia of Type Strains, Phase IV (KMG-IV): sequencing the most valuable type-strain genomes for metagenomic binning, comparative biology and taxonomic classification.</title>
        <authorList>
            <person name="Goeker M."/>
        </authorList>
    </citation>
    <scope>NUCLEOTIDE SEQUENCE [LARGE SCALE GENOMIC DNA]</scope>
    <source>
        <strain evidence="2 3">DSM 106739</strain>
    </source>
</reference>
<dbReference type="PROSITE" id="PS51257">
    <property type="entry name" value="PROKAR_LIPOPROTEIN"/>
    <property type="match status" value="1"/>
</dbReference>
<evidence type="ECO:0000256" key="1">
    <source>
        <dbReference type="SAM" id="SignalP"/>
    </source>
</evidence>
<dbReference type="RefSeq" id="WP_183636681.1">
    <property type="nucleotide sequence ID" value="NZ_BAABLE010000009.1"/>
</dbReference>
<sequence>MRPELKNLIAVAAFASLPLWLAGCENNAAAYEVDGRNHAITLVRERNYIWSDAVKQALVAARFPQCQRRWEILPGNTSGPKMSLYGVREGLFVAVQGKNWYAIGTEKCEVSRMEPTGDKPPGQLLGAFRRKDDVLVFEPDPAALAAAKAAAAEQSAPQ</sequence>
<dbReference type="AlphaFoldDB" id="A0A840BS45"/>
<organism evidence="2 3">
    <name type="scientific">Niveibacterium umoris</name>
    <dbReference type="NCBI Taxonomy" id="1193620"/>
    <lineage>
        <taxon>Bacteria</taxon>
        <taxon>Pseudomonadati</taxon>
        <taxon>Pseudomonadota</taxon>
        <taxon>Betaproteobacteria</taxon>
        <taxon>Rhodocyclales</taxon>
        <taxon>Rhodocyclaceae</taxon>
        <taxon>Niveibacterium</taxon>
    </lineage>
</organism>
<feature type="chain" id="PRO_5032498526" description="Lipoprotein" evidence="1">
    <location>
        <begin position="23"/>
        <end position="158"/>
    </location>
</feature>
<evidence type="ECO:0000313" key="3">
    <source>
        <dbReference type="Proteomes" id="UP000561045"/>
    </source>
</evidence>
<evidence type="ECO:0008006" key="4">
    <source>
        <dbReference type="Google" id="ProtNLM"/>
    </source>
</evidence>
<proteinExistence type="predicted"/>